<sequence length="391" mass="43156">MASTTVTTPTRTTSTTASPTCTTAVPGKYGHVPSDACNSNYNDDPSFEANLAFAALFGASFVVHIVQAIAYKKRFCWVVIMGAAWETAAFTLRTLGARDQQAMIYAILGQILFLLSPLWINAFAYMTVARMIYLGLPEKKIWGIKAVRLTTLFVWLDIVCFLVQLGGGGLLSNNGNANLISIGMKLYTAGIGIQLGFVVIFGSMTMWFYYRMHQLSGGVGGMGRMRYLIWALLAVLALIVVRIVFRLIEFGPGLNSSNKYISNELYPLLLDAMPMTLALILLNVMHPGLVLKGPDGEFPRVSRKEKKALKRERKEEKRRRKEEKKAGNLGGFKPEVDSGDDTARLAPDYRGYRGSGGGGGERGQDSWELRPMSPPHQQWGYATDLPAHQRV</sequence>
<dbReference type="Proteomes" id="UP001143910">
    <property type="component" value="Unassembled WGS sequence"/>
</dbReference>
<evidence type="ECO:0000313" key="1">
    <source>
        <dbReference type="EMBL" id="KAJ2969740.1"/>
    </source>
</evidence>
<protein>
    <submittedName>
        <fullName evidence="1">Uncharacterized protein</fullName>
    </submittedName>
</protein>
<gene>
    <name evidence="1" type="ORF">NQ176_g8514</name>
</gene>
<keyword evidence="2" id="KW-1185">Reference proteome</keyword>
<comment type="caution">
    <text evidence="1">The sequence shown here is derived from an EMBL/GenBank/DDBJ whole genome shotgun (WGS) entry which is preliminary data.</text>
</comment>
<dbReference type="EMBL" id="JANJQO010001679">
    <property type="protein sequence ID" value="KAJ2969740.1"/>
    <property type="molecule type" value="Genomic_DNA"/>
</dbReference>
<proteinExistence type="predicted"/>
<organism evidence="1 2">
    <name type="scientific">Zarea fungicola</name>
    <dbReference type="NCBI Taxonomy" id="93591"/>
    <lineage>
        <taxon>Eukaryota</taxon>
        <taxon>Fungi</taxon>
        <taxon>Dikarya</taxon>
        <taxon>Ascomycota</taxon>
        <taxon>Pezizomycotina</taxon>
        <taxon>Sordariomycetes</taxon>
        <taxon>Hypocreomycetidae</taxon>
        <taxon>Hypocreales</taxon>
        <taxon>Cordycipitaceae</taxon>
        <taxon>Zarea</taxon>
    </lineage>
</organism>
<evidence type="ECO:0000313" key="2">
    <source>
        <dbReference type="Proteomes" id="UP001143910"/>
    </source>
</evidence>
<reference evidence="1" key="1">
    <citation type="submission" date="2022-08" db="EMBL/GenBank/DDBJ databases">
        <title>Genome Sequence of Lecanicillium fungicola.</title>
        <authorList>
            <person name="Buettner E."/>
        </authorList>
    </citation>
    <scope>NUCLEOTIDE SEQUENCE</scope>
    <source>
        <strain evidence="1">Babe33</strain>
    </source>
</reference>
<accession>A0ACC1MRU2</accession>
<name>A0ACC1MRU2_9HYPO</name>